<gene>
    <name evidence="1" type="ORF">ANN_17595</name>
</gene>
<reference evidence="1 2" key="1">
    <citation type="journal article" date="2022" name="Allergy">
        <title>Genome assembly and annotation of Periplaneta americana reveal a comprehensive cockroach allergen profile.</title>
        <authorList>
            <person name="Wang L."/>
            <person name="Xiong Q."/>
            <person name="Saelim N."/>
            <person name="Wang L."/>
            <person name="Nong W."/>
            <person name="Wan A.T."/>
            <person name="Shi M."/>
            <person name="Liu X."/>
            <person name="Cao Q."/>
            <person name="Hui J.H.L."/>
            <person name="Sookrung N."/>
            <person name="Leung T.F."/>
            <person name="Tungtrongchitr A."/>
            <person name="Tsui S.K.W."/>
        </authorList>
    </citation>
    <scope>NUCLEOTIDE SEQUENCE [LARGE SCALE GENOMIC DNA]</scope>
    <source>
        <strain evidence="1">PWHHKU_190912</strain>
    </source>
</reference>
<dbReference type="InterPro" id="IPR036397">
    <property type="entry name" value="RNaseH_sf"/>
</dbReference>
<evidence type="ECO:0000313" key="1">
    <source>
        <dbReference type="EMBL" id="KAJ4437451.1"/>
    </source>
</evidence>
<protein>
    <submittedName>
        <fullName evidence="1">Uncharacterized protein</fullName>
    </submittedName>
</protein>
<dbReference type="EMBL" id="JAJSOF020000021">
    <property type="protein sequence ID" value="KAJ4437451.1"/>
    <property type="molecule type" value="Genomic_DNA"/>
</dbReference>
<comment type="caution">
    <text evidence="1">The sequence shown here is derived from an EMBL/GenBank/DDBJ whole genome shotgun (WGS) entry which is preliminary data.</text>
</comment>
<name>A0ABQ8SUK9_PERAM</name>
<organism evidence="1 2">
    <name type="scientific">Periplaneta americana</name>
    <name type="common">American cockroach</name>
    <name type="synonym">Blatta americana</name>
    <dbReference type="NCBI Taxonomy" id="6978"/>
    <lineage>
        <taxon>Eukaryota</taxon>
        <taxon>Metazoa</taxon>
        <taxon>Ecdysozoa</taxon>
        <taxon>Arthropoda</taxon>
        <taxon>Hexapoda</taxon>
        <taxon>Insecta</taxon>
        <taxon>Pterygota</taxon>
        <taxon>Neoptera</taxon>
        <taxon>Polyneoptera</taxon>
        <taxon>Dictyoptera</taxon>
        <taxon>Blattodea</taxon>
        <taxon>Blattoidea</taxon>
        <taxon>Blattidae</taxon>
        <taxon>Blattinae</taxon>
        <taxon>Periplaneta</taxon>
    </lineage>
</organism>
<dbReference type="Gene3D" id="3.30.420.10">
    <property type="entry name" value="Ribonuclease H-like superfamily/Ribonuclease H"/>
    <property type="match status" value="1"/>
</dbReference>
<dbReference type="Proteomes" id="UP001148838">
    <property type="component" value="Unassembled WGS sequence"/>
</dbReference>
<proteinExistence type="predicted"/>
<evidence type="ECO:0000313" key="2">
    <source>
        <dbReference type="Proteomes" id="UP001148838"/>
    </source>
</evidence>
<accession>A0ABQ8SUK9</accession>
<keyword evidence="2" id="KW-1185">Reference proteome</keyword>
<sequence length="270" mass="30209">MSSRYAANTGVDNEIFAIEEELSEGGYIECVKRGLHKNFIYQLAKILKDIICRHVLVFLDRLEVLDIAVMEFSTHIETFCIRGKPGGIINVDLENIMVYKINLAAHLRPTDGAAMEVILRRFINSLGYLASESDEGDNAGEMSPGSSTESYPAFAHIGLRKNPGKNLNQASLIDILIPGAAITASKAFFKAFGSIGFLLSDIMWVPRMLTEAHKGTRKTMCSEHLDQYENGRDDFLARILAGDETCLHHFEPETKRQTMEGHHIKFTKEE</sequence>